<gene>
    <name evidence="5" type="ORF">OG579_11325</name>
</gene>
<dbReference type="PANTHER" id="PTHR43884:SF20">
    <property type="entry name" value="ACYL-COA DEHYDROGENASE FADE28"/>
    <property type="match status" value="1"/>
</dbReference>
<proteinExistence type="predicted"/>
<dbReference type="PANTHER" id="PTHR43884">
    <property type="entry name" value="ACYL-COA DEHYDROGENASE"/>
    <property type="match status" value="1"/>
</dbReference>
<evidence type="ECO:0000259" key="4">
    <source>
        <dbReference type="Pfam" id="PF02771"/>
    </source>
</evidence>
<accession>A0AAU4JX26</accession>
<dbReference type="SUPFAM" id="SSF56645">
    <property type="entry name" value="Acyl-CoA dehydrogenase NM domain-like"/>
    <property type="match status" value="1"/>
</dbReference>
<evidence type="ECO:0000313" key="5">
    <source>
        <dbReference type="EMBL" id="WUM18349.1"/>
    </source>
</evidence>
<dbReference type="EMBL" id="CP108021">
    <property type="protein sequence ID" value="WUM18349.1"/>
    <property type="molecule type" value="Genomic_DNA"/>
</dbReference>
<keyword evidence="3" id="KW-0560">Oxidoreductase</keyword>
<dbReference type="KEGG" id="whr:OG579_11325"/>
<dbReference type="InterPro" id="IPR046373">
    <property type="entry name" value="Acyl-CoA_Oxase/DH_mid-dom_sf"/>
</dbReference>
<dbReference type="Pfam" id="PF02771">
    <property type="entry name" value="Acyl-CoA_dh_N"/>
    <property type="match status" value="1"/>
</dbReference>
<organism evidence="5 6">
    <name type="scientific">Williamsia herbipolensis</name>
    <dbReference type="NCBI Taxonomy" id="1603258"/>
    <lineage>
        <taxon>Bacteria</taxon>
        <taxon>Bacillati</taxon>
        <taxon>Actinomycetota</taxon>
        <taxon>Actinomycetes</taxon>
        <taxon>Mycobacteriales</taxon>
        <taxon>Nocardiaceae</taxon>
        <taxon>Williamsia</taxon>
    </lineage>
</organism>
<keyword evidence="2" id="KW-0274">FAD</keyword>
<dbReference type="GO" id="GO:0050660">
    <property type="term" value="F:flavin adenine dinucleotide binding"/>
    <property type="evidence" value="ECO:0007669"/>
    <property type="project" value="InterPro"/>
</dbReference>
<dbReference type="InterPro" id="IPR037069">
    <property type="entry name" value="AcylCoA_DH/ox_N_sf"/>
</dbReference>
<dbReference type="InterPro" id="IPR036250">
    <property type="entry name" value="AcylCo_DH-like_C"/>
</dbReference>
<dbReference type="Gene3D" id="1.10.540.10">
    <property type="entry name" value="Acyl-CoA dehydrogenase/oxidase, N-terminal domain"/>
    <property type="match status" value="1"/>
</dbReference>
<name>A0AAU4JX26_9NOCA</name>
<evidence type="ECO:0000256" key="1">
    <source>
        <dbReference type="ARBA" id="ARBA00022630"/>
    </source>
</evidence>
<dbReference type="SUPFAM" id="SSF47203">
    <property type="entry name" value="Acyl-CoA dehydrogenase C-terminal domain-like"/>
    <property type="match status" value="1"/>
</dbReference>
<evidence type="ECO:0000256" key="3">
    <source>
        <dbReference type="ARBA" id="ARBA00023002"/>
    </source>
</evidence>
<dbReference type="GO" id="GO:0003995">
    <property type="term" value="F:acyl-CoA dehydrogenase activity"/>
    <property type="evidence" value="ECO:0007669"/>
    <property type="project" value="TreeGrafter"/>
</dbReference>
<dbReference type="InterPro" id="IPR009100">
    <property type="entry name" value="AcylCoA_DH/oxidase_NM_dom_sf"/>
</dbReference>
<sequence>MSVAVGARVNEGRESSAESGVLLAQARAALARRMPVLAQWFSETTLAEREAPGNRGLEVFREAGGCGLIVPVEISGQGASAVEALQVQRAIGAASPSLAVATVMHHLSIATIVQIALTGPEEDLALLQSVVEQNALIASAFAEGRVGGSTLIPTVSAVYDEDTGDYVVTGRKKPCSMAYSMAFLAASLDAKETEGGRGRKAVGLIPAQMPGVSIEPFWTSPILGGAESEEVILDGVRVPAALMMIGTMQDPDGIHEMTGFLWFGLLASAGYIGAASTLLERLLHSPRVDAATYTPIAAELESAMAALESVAAALDAGERGADISARLLFIRTALRTSLLRVASAATSALGGIAFITDPDIAYLESVLQAFSFHPPSTTETQRSLLAYHRGEEFRLA</sequence>
<keyword evidence="1" id="KW-0285">Flavoprotein</keyword>
<dbReference type="RefSeq" id="WP_328856012.1">
    <property type="nucleotide sequence ID" value="NZ_CP108021.1"/>
</dbReference>
<dbReference type="InterPro" id="IPR013786">
    <property type="entry name" value="AcylCoA_DH/ox_N"/>
</dbReference>
<protein>
    <submittedName>
        <fullName evidence="5">Acyl-CoA/acyl-ACP dehydrogenase</fullName>
    </submittedName>
</protein>
<reference evidence="5 6" key="1">
    <citation type="submission" date="2022-10" db="EMBL/GenBank/DDBJ databases">
        <title>The complete genomes of actinobacterial strains from the NBC collection.</title>
        <authorList>
            <person name="Joergensen T.S."/>
            <person name="Alvarez Arevalo M."/>
            <person name="Sterndorff E.B."/>
            <person name="Faurdal D."/>
            <person name="Vuksanovic O."/>
            <person name="Mourched A.-S."/>
            <person name="Charusanti P."/>
            <person name="Shaw S."/>
            <person name="Blin K."/>
            <person name="Weber T."/>
        </authorList>
    </citation>
    <scope>NUCLEOTIDE SEQUENCE [LARGE SCALE GENOMIC DNA]</scope>
    <source>
        <strain evidence="5 6">NBC_00319</strain>
    </source>
</reference>
<keyword evidence="6" id="KW-1185">Reference proteome</keyword>
<evidence type="ECO:0000313" key="6">
    <source>
        <dbReference type="Proteomes" id="UP001432128"/>
    </source>
</evidence>
<dbReference type="Proteomes" id="UP001432128">
    <property type="component" value="Chromosome"/>
</dbReference>
<dbReference type="Gene3D" id="2.40.110.10">
    <property type="entry name" value="Butyryl-CoA Dehydrogenase, subunit A, domain 2"/>
    <property type="match status" value="1"/>
</dbReference>
<evidence type="ECO:0000256" key="2">
    <source>
        <dbReference type="ARBA" id="ARBA00022827"/>
    </source>
</evidence>
<feature type="domain" description="Acyl-CoA dehydrogenase/oxidase N-terminal" evidence="4">
    <location>
        <begin position="22"/>
        <end position="122"/>
    </location>
</feature>
<dbReference type="AlphaFoldDB" id="A0AAU4JX26"/>